<sequence length="185" mass="21661">MKENSSKVNLTGQEYIELLYYLYRANFDIQGKKEIVDKSFDYYAVCKIANEKFMGHKSVKIYSYNDYEHCLVDNQLNLDLSFLTKDFFNDSIDELIEDKKNHHQSYLTFILLVEGGVNKEEISRIENLKLSKSFWLGIRGWVDLRLIVVDLNDNSVYANNEGAEIMDNYNPCWLKQEVDKIKGGN</sequence>
<evidence type="ECO:0000313" key="2">
    <source>
        <dbReference type="EMBL" id="MBF8437345.1"/>
    </source>
</evidence>
<keyword evidence="3" id="KW-1185">Reference proteome</keyword>
<gene>
    <name evidence="2" type="ORF">I0Q91_09660</name>
</gene>
<dbReference type="Pfam" id="PF26226">
    <property type="entry name" value="DUF8052"/>
    <property type="match status" value="1"/>
</dbReference>
<feature type="domain" description="DUF8052" evidence="1">
    <location>
        <begin position="13"/>
        <end position="170"/>
    </location>
</feature>
<protein>
    <recommendedName>
        <fullName evidence="1">DUF8052 domain-containing protein</fullName>
    </recommendedName>
</protein>
<evidence type="ECO:0000313" key="3">
    <source>
        <dbReference type="Proteomes" id="UP000621436"/>
    </source>
</evidence>
<dbReference type="EMBL" id="JADPIE010000005">
    <property type="protein sequence ID" value="MBF8437345.1"/>
    <property type="molecule type" value="Genomic_DNA"/>
</dbReference>
<reference evidence="2" key="1">
    <citation type="submission" date="2020-11" db="EMBL/GenBank/DDBJ databases">
        <title>Halonatronomonas betainensis gen. nov., sp. nov. a novel haloalkaliphilic representative of the family Halanaerobiacae capable of betaine degradation.</title>
        <authorList>
            <person name="Boltyanskaya Y."/>
            <person name="Kevbrin V."/>
            <person name="Detkova E."/>
            <person name="Grouzdev D.S."/>
            <person name="Koziaeva V."/>
            <person name="Zhilina T."/>
        </authorList>
    </citation>
    <scope>NUCLEOTIDE SEQUENCE</scope>
    <source>
        <strain evidence="2">Z-7014</strain>
    </source>
</reference>
<accession>A0A931AVN9</accession>
<comment type="caution">
    <text evidence="2">The sequence shown here is derived from an EMBL/GenBank/DDBJ whole genome shotgun (WGS) entry which is preliminary data.</text>
</comment>
<organism evidence="2 3">
    <name type="scientific">Halonatronomonas betaini</name>
    <dbReference type="NCBI Taxonomy" id="2778430"/>
    <lineage>
        <taxon>Bacteria</taxon>
        <taxon>Bacillati</taxon>
        <taxon>Bacillota</taxon>
        <taxon>Clostridia</taxon>
        <taxon>Halanaerobiales</taxon>
        <taxon>Halarsenatibacteraceae</taxon>
        <taxon>Halonatronomonas</taxon>
    </lineage>
</organism>
<dbReference type="Proteomes" id="UP000621436">
    <property type="component" value="Unassembled WGS sequence"/>
</dbReference>
<proteinExistence type="predicted"/>
<evidence type="ECO:0000259" key="1">
    <source>
        <dbReference type="Pfam" id="PF26226"/>
    </source>
</evidence>
<name>A0A931AVN9_9FIRM</name>
<dbReference type="RefSeq" id="WP_270454318.1">
    <property type="nucleotide sequence ID" value="NZ_JADPIE010000005.1"/>
</dbReference>
<dbReference type="AlphaFoldDB" id="A0A931AVN9"/>
<dbReference type="InterPro" id="IPR058365">
    <property type="entry name" value="DUF8052"/>
</dbReference>